<dbReference type="EMBL" id="CP002101">
    <property type="protein sequence ID" value="AEH61440.1"/>
    <property type="molecule type" value="Genomic_DNA"/>
</dbReference>
<evidence type="ECO:0000313" key="2">
    <source>
        <dbReference type="EMBL" id="AEH61440.1"/>
    </source>
</evidence>
<dbReference type="PROSITE" id="PS00198">
    <property type="entry name" value="4FE4S_FER_1"/>
    <property type="match status" value="1"/>
</dbReference>
<reference evidence="2 3" key="1">
    <citation type="submission" date="2010-07" db="EMBL/GenBank/DDBJ databases">
        <title>The complete genome of Methanosalsum zhilinae DSM 4017.</title>
        <authorList>
            <consortium name="US DOE Joint Genome Institute (JGI-PGF)"/>
            <person name="Lucas S."/>
            <person name="Copeland A."/>
            <person name="Lapidus A."/>
            <person name="Glavina del Rio T."/>
            <person name="Dalin E."/>
            <person name="Tice H."/>
            <person name="Bruce D."/>
            <person name="Goodwin L."/>
            <person name="Pitluck S."/>
            <person name="Kyrpides N."/>
            <person name="Mavromatis K."/>
            <person name="Ovchinnikova G."/>
            <person name="Daligault H."/>
            <person name="Detter J.C."/>
            <person name="Han C."/>
            <person name="Tapia R."/>
            <person name="Larimer F."/>
            <person name="Land M."/>
            <person name="Hauser L."/>
            <person name="Markowitz V."/>
            <person name="Cheng J.-F."/>
            <person name="Hugenholtz P."/>
            <person name="Woyke T."/>
            <person name="Wu D."/>
            <person name="Spring S."/>
            <person name="Schueler E."/>
            <person name="Brambilla E."/>
            <person name="Klenk H.-P."/>
            <person name="Eisen J.A."/>
        </authorList>
    </citation>
    <scope>NUCLEOTIDE SEQUENCE [LARGE SCALE GENOMIC DNA]</scope>
    <source>
        <strain evidence="3">DSM 4017 / NBRC 107636 / OCM 62 / WeN5</strain>
    </source>
</reference>
<dbReference type="Gene3D" id="3.30.70.20">
    <property type="match status" value="1"/>
</dbReference>
<dbReference type="STRING" id="679901.Mzhil_1602"/>
<gene>
    <name evidence="2" type="ordered locus">Mzhil_1602</name>
</gene>
<protein>
    <submittedName>
        <fullName evidence="2">4Fe-4S ferredoxin iron-sulfur binding domain protein</fullName>
    </submittedName>
</protein>
<sequence precursor="true">MKINGLCVGCGQCAAICKKDAIDVMGRAEFNDRCNECGSCAEYCPLKAIEV</sequence>
<dbReference type="HOGENOM" id="CLU_139698_11_4_2"/>
<dbReference type="RefSeq" id="WP_013898876.1">
    <property type="nucleotide sequence ID" value="NC_015676.1"/>
</dbReference>
<proteinExistence type="predicted"/>
<dbReference type="AlphaFoldDB" id="F7XPK9"/>
<dbReference type="GO" id="GO:0016491">
    <property type="term" value="F:oxidoreductase activity"/>
    <property type="evidence" value="ECO:0007669"/>
    <property type="project" value="UniProtKB-ARBA"/>
</dbReference>
<dbReference type="InterPro" id="IPR017896">
    <property type="entry name" value="4Fe4S_Fe-S-bd"/>
</dbReference>
<feature type="domain" description="4Fe-4S ferredoxin-type" evidence="1">
    <location>
        <begin position="1"/>
        <end position="24"/>
    </location>
</feature>
<dbReference type="OrthoDB" id="23833at2157"/>
<keyword evidence="3" id="KW-1185">Reference proteome</keyword>
<dbReference type="Proteomes" id="UP000006622">
    <property type="component" value="Chromosome"/>
</dbReference>
<dbReference type="GeneID" id="10823241"/>
<organism evidence="2 3">
    <name type="scientific">Methanosalsum zhilinae (strain DSM 4017 / NBRC 107636 / OCM 62 / WeN5)</name>
    <name type="common">Methanohalophilus zhilinae</name>
    <dbReference type="NCBI Taxonomy" id="679901"/>
    <lineage>
        <taxon>Archaea</taxon>
        <taxon>Methanobacteriati</taxon>
        <taxon>Methanobacteriota</taxon>
        <taxon>Stenosarchaea group</taxon>
        <taxon>Methanomicrobia</taxon>
        <taxon>Methanosarcinales</taxon>
        <taxon>Methanosarcinaceae</taxon>
        <taxon>Methanosalsum</taxon>
    </lineage>
</organism>
<accession>F7XPK9</accession>
<evidence type="ECO:0000259" key="1">
    <source>
        <dbReference type="PROSITE" id="PS51379"/>
    </source>
</evidence>
<feature type="domain" description="4Fe-4S ferredoxin-type" evidence="1">
    <location>
        <begin position="26"/>
        <end position="51"/>
    </location>
</feature>
<evidence type="ECO:0000313" key="3">
    <source>
        <dbReference type="Proteomes" id="UP000006622"/>
    </source>
</evidence>
<dbReference type="Pfam" id="PF12838">
    <property type="entry name" value="Fer4_7"/>
    <property type="match status" value="1"/>
</dbReference>
<dbReference type="InterPro" id="IPR017900">
    <property type="entry name" value="4Fe4S_Fe_S_CS"/>
</dbReference>
<name>F7XPK9_METZD</name>
<dbReference type="KEGG" id="mzh:Mzhil_1602"/>
<dbReference type="SUPFAM" id="SSF54862">
    <property type="entry name" value="4Fe-4S ferredoxins"/>
    <property type="match status" value="1"/>
</dbReference>
<dbReference type="PROSITE" id="PS51379">
    <property type="entry name" value="4FE4S_FER_2"/>
    <property type="match status" value="2"/>
</dbReference>